<organism evidence="15 16">
    <name type="scientific">Marinihelvus fidelis</name>
    <dbReference type="NCBI Taxonomy" id="2613842"/>
    <lineage>
        <taxon>Bacteria</taxon>
        <taxon>Pseudomonadati</taxon>
        <taxon>Pseudomonadota</taxon>
        <taxon>Gammaproteobacteria</taxon>
        <taxon>Chromatiales</taxon>
        <taxon>Wenzhouxiangellaceae</taxon>
        <taxon>Marinihelvus</taxon>
    </lineage>
</organism>
<keyword evidence="5" id="KW-0732">Signal</keyword>
<comment type="caution">
    <text evidence="15">The sequence shown here is derived from an EMBL/GenBank/DDBJ whole genome shotgun (WGS) entry which is preliminary data.</text>
</comment>
<keyword evidence="3 9" id="KW-1134">Transmembrane beta strand</keyword>
<keyword evidence="16" id="KW-1185">Reference proteome</keyword>
<evidence type="ECO:0000256" key="7">
    <source>
        <dbReference type="ARBA" id="ARBA00023136"/>
    </source>
</evidence>
<dbReference type="InterPro" id="IPR039426">
    <property type="entry name" value="TonB-dep_rcpt-like"/>
</dbReference>
<evidence type="ECO:0000313" key="16">
    <source>
        <dbReference type="Proteomes" id="UP000325372"/>
    </source>
</evidence>
<evidence type="ECO:0000256" key="12">
    <source>
        <dbReference type="SAM" id="MobiDB-lite"/>
    </source>
</evidence>
<gene>
    <name evidence="15" type="ORF">F3N42_15390</name>
</gene>
<dbReference type="EMBL" id="VYXP01000014">
    <property type="protein sequence ID" value="KAA9129576.1"/>
    <property type="molecule type" value="Genomic_DNA"/>
</dbReference>
<keyword evidence="4 9" id="KW-0812">Transmembrane</keyword>
<dbReference type="PANTHER" id="PTHR30442">
    <property type="entry name" value="IRON III DICITRATE TRANSPORT PROTEIN FECA"/>
    <property type="match status" value="1"/>
</dbReference>
<dbReference type="PROSITE" id="PS52016">
    <property type="entry name" value="TONB_DEPENDENT_REC_3"/>
    <property type="match status" value="1"/>
</dbReference>
<evidence type="ECO:0000256" key="11">
    <source>
        <dbReference type="RuleBase" id="RU003357"/>
    </source>
</evidence>
<comment type="subcellular location">
    <subcellularLocation>
        <location evidence="1 9">Cell outer membrane</location>
        <topology evidence="1 9">Multi-pass membrane protein</topology>
    </subcellularLocation>
</comment>
<evidence type="ECO:0000256" key="8">
    <source>
        <dbReference type="ARBA" id="ARBA00023237"/>
    </source>
</evidence>
<dbReference type="SUPFAM" id="SSF56935">
    <property type="entry name" value="Porins"/>
    <property type="match status" value="1"/>
</dbReference>
<evidence type="ECO:0000256" key="3">
    <source>
        <dbReference type="ARBA" id="ARBA00022452"/>
    </source>
</evidence>
<feature type="domain" description="TonB-dependent receptor plug" evidence="14">
    <location>
        <begin position="46"/>
        <end position="156"/>
    </location>
</feature>
<dbReference type="GO" id="GO:0009279">
    <property type="term" value="C:cell outer membrane"/>
    <property type="evidence" value="ECO:0007669"/>
    <property type="project" value="UniProtKB-SubCell"/>
</dbReference>
<reference evidence="15 16" key="1">
    <citation type="submission" date="2019-09" db="EMBL/GenBank/DDBJ databases">
        <title>Wenzhouxiangella sp. Genome sequencing and assembly.</title>
        <authorList>
            <person name="Zhang R."/>
        </authorList>
    </citation>
    <scope>NUCLEOTIDE SEQUENCE [LARGE SCALE GENOMIC DNA]</scope>
    <source>
        <strain evidence="15 16">W260</strain>
    </source>
</reference>
<evidence type="ECO:0000256" key="4">
    <source>
        <dbReference type="ARBA" id="ARBA00022692"/>
    </source>
</evidence>
<dbReference type="Gene3D" id="2.170.130.10">
    <property type="entry name" value="TonB-dependent receptor, plug domain"/>
    <property type="match status" value="1"/>
</dbReference>
<dbReference type="InterPro" id="IPR037066">
    <property type="entry name" value="Plug_dom_sf"/>
</dbReference>
<dbReference type="PANTHER" id="PTHR30442:SF0">
    <property type="entry name" value="FE(3+) DICITRATE TRANSPORT PROTEIN FECA"/>
    <property type="match status" value="1"/>
</dbReference>
<evidence type="ECO:0000259" key="13">
    <source>
        <dbReference type="Pfam" id="PF00593"/>
    </source>
</evidence>
<dbReference type="GO" id="GO:0033214">
    <property type="term" value="P:siderophore-iron import into cell"/>
    <property type="evidence" value="ECO:0007669"/>
    <property type="project" value="TreeGrafter"/>
</dbReference>
<name>A0A5N0T6Y6_9GAMM</name>
<comment type="similarity">
    <text evidence="9 11">Belongs to the TonB-dependent receptor family.</text>
</comment>
<proteinExistence type="inferred from homology"/>
<protein>
    <submittedName>
        <fullName evidence="15">TonB-dependent receptor</fullName>
    </submittedName>
</protein>
<sequence length="751" mass="81938">MTGTIASTALADDTERCQPSAKTEGGTDIECLALEHITILGDAGDVNDVAGGASKVSHEDLERFQATDVVRAMRQVPGVSFQVEDGYGLHPNISIRGTAAERSSRVTLLEDGILVAPAPYTAPSAYYFPTFGRIHAIEVLKGPAAITQGPYTVGGAINLVSTPIPAQASGHLLGEFGSDDTWRLHGWYGGGADDGFGWLVETHQWQSDGYQHIDRSDSDTGLDKSDYLAKGRYTLDTGDGVTHVFDIKLQTSEEQSRQSYLGLTDTDFHADALRRYGVSSQDEMDNEHQQVVLGWRMVFESGAELSIAAYDNEFERAWYKTEAIDFDGSADAQSFSGTGWANVINGINTGTGTGGYDAGFLQAIVDGADTPEGSIQVRNNSREYYARGIQLIGQLPLESGDVLHGLQAGLRFHRDEEDRLQRNDTWRQLNGQMVISDVGLQGNAGNRVQDAEAWATWIQDRIEWNDWTFTPGLRYENIELSRHNYGTSGPDPSSRNDDNLSSYRENHVDVWIPGIGVMRDLDNGLQLLAGVHKGFAVPGNSPGTDPEESINYELGMRWAGQAWQLDVTGFFNDYENLVGTCTNSSGSNCEPGDAFNGEGVHIPGLEVSASAFPVLGNVTVPLQLTYTWMDAEFQTSFDSEFFGDVEAGDPVPYVPDHELYASAGMEWQRLSAYLGASYVDSVCTQAACGAFQETDAATLFDLSAHYRLGDQWTAYVIAENVTDEIYIAGREPYGARPNKPRSVYAGVTFDF</sequence>
<feature type="region of interest" description="Disordered" evidence="12">
    <location>
        <begin position="1"/>
        <end position="24"/>
    </location>
</feature>
<keyword evidence="6 11" id="KW-0798">TonB box</keyword>
<evidence type="ECO:0000313" key="15">
    <source>
        <dbReference type="EMBL" id="KAA9129576.1"/>
    </source>
</evidence>
<dbReference type="PROSITE" id="PS01156">
    <property type="entry name" value="TONB_DEPENDENT_REC_2"/>
    <property type="match status" value="1"/>
</dbReference>
<keyword evidence="8 9" id="KW-0998">Cell outer membrane</keyword>
<evidence type="ECO:0000256" key="2">
    <source>
        <dbReference type="ARBA" id="ARBA00022448"/>
    </source>
</evidence>
<keyword evidence="7 9" id="KW-0472">Membrane</keyword>
<keyword evidence="2 9" id="KW-0813">Transport</keyword>
<evidence type="ECO:0000259" key="14">
    <source>
        <dbReference type="Pfam" id="PF07715"/>
    </source>
</evidence>
<dbReference type="Pfam" id="PF07715">
    <property type="entry name" value="Plug"/>
    <property type="match status" value="1"/>
</dbReference>
<evidence type="ECO:0000256" key="1">
    <source>
        <dbReference type="ARBA" id="ARBA00004571"/>
    </source>
</evidence>
<dbReference type="CDD" id="cd01347">
    <property type="entry name" value="ligand_gated_channel"/>
    <property type="match status" value="1"/>
</dbReference>
<evidence type="ECO:0000256" key="6">
    <source>
        <dbReference type="ARBA" id="ARBA00023077"/>
    </source>
</evidence>
<dbReference type="Gene3D" id="2.40.170.20">
    <property type="entry name" value="TonB-dependent receptor, beta-barrel domain"/>
    <property type="match status" value="1"/>
</dbReference>
<evidence type="ECO:0000256" key="9">
    <source>
        <dbReference type="PROSITE-ProRule" id="PRU01360"/>
    </source>
</evidence>
<evidence type="ECO:0000256" key="5">
    <source>
        <dbReference type="ARBA" id="ARBA00022729"/>
    </source>
</evidence>
<dbReference type="Proteomes" id="UP000325372">
    <property type="component" value="Unassembled WGS sequence"/>
</dbReference>
<feature type="domain" description="TonB-dependent receptor-like beta-barrel" evidence="13">
    <location>
        <begin position="312"/>
        <end position="721"/>
    </location>
</feature>
<accession>A0A5N0T6Y6</accession>
<dbReference type="AlphaFoldDB" id="A0A5N0T6Y6"/>
<dbReference type="Pfam" id="PF00593">
    <property type="entry name" value="TonB_dep_Rec_b-barrel"/>
    <property type="match status" value="1"/>
</dbReference>
<dbReference type="InterPro" id="IPR010917">
    <property type="entry name" value="TonB_rcpt_CS"/>
</dbReference>
<keyword evidence="15" id="KW-0675">Receptor</keyword>
<dbReference type="InterPro" id="IPR000531">
    <property type="entry name" value="Beta-barrel_TonB"/>
</dbReference>
<dbReference type="InterPro" id="IPR036942">
    <property type="entry name" value="Beta-barrel_TonB_sf"/>
</dbReference>
<dbReference type="RefSeq" id="WP_150865816.1">
    <property type="nucleotide sequence ID" value="NZ_VYXP01000014.1"/>
</dbReference>
<feature type="short sequence motif" description="TonB C-terminal box" evidence="10">
    <location>
        <begin position="734"/>
        <end position="751"/>
    </location>
</feature>
<dbReference type="InterPro" id="IPR012910">
    <property type="entry name" value="Plug_dom"/>
</dbReference>
<evidence type="ECO:0000256" key="10">
    <source>
        <dbReference type="PROSITE-ProRule" id="PRU10144"/>
    </source>
</evidence>